<keyword evidence="1" id="KW-0472">Membrane</keyword>
<feature type="transmembrane region" description="Helical" evidence="1">
    <location>
        <begin position="21"/>
        <end position="37"/>
    </location>
</feature>
<comment type="caution">
    <text evidence="2">The sequence shown here is derived from an EMBL/GenBank/DDBJ whole genome shotgun (WGS) entry which is preliminary data.</text>
</comment>
<sequence length="133" mass="15474">MGEAKGCEMFFYNLAQSRPDIMLLILIVMLGILALVTHKEKQYKTPKGFWLIPPVCEFLIILLLGLSILLRPGNLIGMLLSLFFGCLLLYYGVNLLKDRLSNWKYMVEQREILLEAKKIARERKQREKKEAKE</sequence>
<gene>
    <name evidence="2" type="ORF">UR96_C0047G0014</name>
</gene>
<keyword evidence="1" id="KW-0812">Transmembrane</keyword>
<dbReference type="EMBL" id="LBRE01000047">
    <property type="protein sequence ID" value="KKP90084.1"/>
    <property type="molecule type" value="Genomic_DNA"/>
</dbReference>
<accession>A0A0G0D742</accession>
<evidence type="ECO:0000313" key="2">
    <source>
        <dbReference type="EMBL" id="KKP90084.1"/>
    </source>
</evidence>
<proteinExistence type="predicted"/>
<dbReference type="Proteomes" id="UP000034140">
    <property type="component" value="Unassembled WGS sequence"/>
</dbReference>
<evidence type="ECO:0000313" key="3">
    <source>
        <dbReference type="Proteomes" id="UP000034140"/>
    </source>
</evidence>
<evidence type="ECO:0000256" key="1">
    <source>
        <dbReference type="SAM" id="Phobius"/>
    </source>
</evidence>
<protein>
    <submittedName>
        <fullName evidence="2">Uncharacterized protein</fullName>
    </submittedName>
</protein>
<name>A0A0G0D742_9BACT</name>
<reference evidence="2 3" key="1">
    <citation type="journal article" date="2015" name="Nature">
        <title>rRNA introns, odd ribosomes, and small enigmatic genomes across a large radiation of phyla.</title>
        <authorList>
            <person name="Brown C.T."/>
            <person name="Hug L.A."/>
            <person name="Thomas B.C."/>
            <person name="Sharon I."/>
            <person name="Castelle C.J."/>
            <person name="Singh A."/>
            <person name="Wilkins M.J."/>
            <person name="Williams K.H."/>
            <person name="Banfield J.F."/>
        </authorList>
    </citation>
    <scope>NUCLEOTIDE SEQUENCE [LARGE SCALE GENOMIC DNA]</scope>
</reference>
<feature type="transmembrane region" description="Helical" evidence="1">
    <location>
        <begin position="49"/>
        <end position="69"/>
    </location>
</feature>
<keyword evidence="1" id="KW-1133">Transmembrane helix</keyword>
<organism evidence="2 3">
    <name type="scientific">candidate division WS6 bacterium GW2011_GWC1_36_11</name>
    <dbReference type="NCBI Taxonomy" id="1619090"/>
    <lineage>
        <taxon>Bacteria</taxon>
        <taxon>Candidatus Dojkabacteria</taxon>
    </lineage>
</organism>
<feature type="transmembrane region" description="Helical" evidence="1">
    <location>
        <begin position="75"/>
        <end position="96"/>
    </location>
</feature>
<dbReference type="AlphaFoldDB" id="A0A0G0D742"/>